<name>A0A3B6CHP2_WHEAT</name>
<organism evidence="2">
    <name type="scientific">Triticum aestivum</name>
    <name type="common">Wheat</name>
    <dbReference type="NCBI Taxonomy" id="4565"/>
    <lineage>
        <taxon>Eukaryota</taxon>
        <taxon>Viridiplantae</taxon>
        <taxon>Streptophyta</taxon>
        <taxon>Embryophyta</taxon>
        <taxon>Tracheophyta</taxon>
        <taxon>Spermatophyta</taxon>
        <taxon>Magnoliopsida</taxon>
        <taxon>Liliopsida</taxon>
        <taxon>Poales</taxon>
        <taxon>Poaceae</taxon>
        <taxon>BOP clade</taxon>
        <taxon>Pooideae</taxon>
        <taxon>Triticodae</taxon>
        <taxon>Triticeae</taxon>
        <taxon>Triticinae</taxon>
        <taxon>Triticum</taxon>
    </lineage>
</organism>
<dbReference type="OMA" id="TTTMQYG"/>
<dbReference type="AlphaFoldDB" id="A0A3B6CHP2"/>
<evidence type="ECO:0000256" key="1">
    <source>
        <dbReference type="SAM" id="SignalP"/>
    </source>
</evidence>
<dbReference type="PANTHER" id="PTHR34998">
    <property type="entry name" value="OS04G0357400 PROTEIN-RELATED"/>
    <property type="match status" value="1"/>
</dbReference>
<dbReference type="Proteomes" id="UP000019116">
    <property type="component" value="Chromosome 2B"/>
</dbReference>
<dbReference type="PANTHER" id="PTHR34998:SF7">
    <property type="entry name" value="EXPRESSED PROTEIN"/>
    <property type="match status" value="1"/>
</dbReference>
<evidence type="ECO:0000313" key="2">
    <source>
        <dbReference type="EnsemblPlants" id="TraesCS2B02G629900.1.cds1"/>
    </source>
</evidence>
<dbReference type="Gramene" id="TraesCS2B03G1548500.1">
    <property type="protein sequence ID" value="TraesCS2B03G1548500.1.CDS1"/>
    <property type="gene ID" value="TraesCS2B03G1548500"/>
</dbReference>
<dbReference type="EnsemblPlants" id="TraesCS2B02G629900.1">
    <property type="protein sequence ID" value="TraesCS2B02G629900.1.cds1"/>
    <property type="gene ID" value="TraesCS2B02G629900"/>
</dbReference>
<dbReference type="Gramene" id="TraesNOR2B03G01097490.1">
    <property type="protein sequence ID" value="TraesNOR2B03G01097490.1.CDS1"/>
    <property type="gene ID" value="TraesNOR2B03G01097490"/>
</dbReference>
<dbReference type="OrthoDB" id="10528113at2759"/>
<reference evidence="2" key="1">
    <citation type="submission" date="2018-08" db="EMBL/GenBank/DDBJ databases">
        <authorList>
            <person name="Rossello M."/>
        </authorList>
    </citation>
    <scope>NUCLEOTIDE SEQUENCE [LARGE SCALE GENOMIC DNA]</scope>
    <source>
        <strain evidence="2">cv. Chinese Spring</strain>
    </source>
</reference>
<accession>A0A3B6CHP2</accession>
<feature type="chain" id="PRO_5043172551" evidence="1">
    <location>
        <begin position="27"/>
        <end position="116"/>
    </location>
</feature>
<proteinExistence type="predicted"/>
<dbReference type="Gramene" id="TraesCS2B02G629900.1">
    <property type="protein sequence ID" value="TraesCS2B02G629900.1.cds1"/>
    <property type="gene ID" value="TraesCS2B02G629900"/>
</dbReference>
<evidence type="ECO:0000313" key="3">
    <source>
        <dbReference type="Proteomes" id="UP000019116"/>
    </source>
</evidence>
<dbReference type="Gramene" id="TraesLDM2B03G01082890.1">
    <property type="protein sequence ID" value="TraesLDM2B03G01082890.1.CDS1"/>
    <property type="gene ID" value="TraesLDM2B03G01082890"/>
</dbReference>
<dbReference type="Gramene" id="TraesWEE_scaffold_099925_01G000100.1">
    <property type="protein sequence ID" value="TraesWEE_scaffold_099925_01G000100.1"/>
    <property type="gene ID" value="TraesWEE_scaffold_099925_01G000100"/>
</dbReference>
<keyword evidence="3" id="KW-1185">Reference proteome</keyword>
<keyword evidence="1" id="KW-0732">Signal</keyword>
<sequence length="116" mass="11884">MHGKPLAGVLAAALLLLASASPAVGAYSGKGGVSDAAAGARASAHVPTASTLTRRLEDEVEPELSWADNLLGGNGVSYDTLDRNGPACPRHDSCAGKKPGEAYTRPCNYREKCAPH</sequence>
<feature type="signal peptide" evidence="1">
    <location>
        <begin position="1"/>
        <end position="26"/>
    </location>
</feature>
<reference evidence="2" key="2">
    <citation type="submission" date="2018-10" db="UniProtKB">
        <authorList>
            <consortium name="EnsemblPlants"/>
        </authorList>
    </citation>
    <scope>IDENTIFICATION</scope>
</reference>
<protein>
    <submittedName>
        <fullName evidence="2">Uncharacterized protein</fullName>
    </submittedName>
</protein>